<dbReference type="AlphaFoldDB" id="A0AAV1H7P1"/>
<dbReference type="PRINTS" id="PR00657">
    <property type="entry name" value="CCCHEMOKINER"/>
</dbReference>
<dbReference type="GO" id="GO:0016493">
    <property type="term" value="F:C-C chemokine receptor activity"/>
    <property type="evidence" value="ECO:0007669"/>
    <property type="project" value="TreeGrafter"/>
</dbReference>
<dbReference type="GO" id="GO:0019957">
    <property type="term" value="F:C-C chemokine binding"/>
    <property type="evidence" value="ECO:0007669"/>
    <property type="project" value="TreeGrafter"/>
</dbReference>
<evidence type="ECO:0000313" key="12">
    <source>
        <dbReference type="EMBL" id="CAJ1081951.1"/>
    </source>
</evidence>
<comment type="similarity">
    <text evidence="9">Belongs to the G-protein coupled receptor 1 family.</text>
</comment>
<dbReference type="InterPro" id="IPR000355">
    <property type="entry name" value="Chemokine_rcpt"/>
</dbReference>
<dbReference type="GO" id="GO:0019722">
    <property type="term" value="P:calcium-mediated signaling"/>
    <property type="evidence" value="ECO:0007669"/>
    <property type="project" value="TreeGrafter"/>
</dbReference>
<accession>A0AAV1H7P1</accession>
<evidence type="ECO:0000256" key="9">
    <source>
        <dbReference type="RuleBase" id="RU000688"/>
    </source>
</evidence>
<dbReference type="EMBL" id="OY660883">
    <property type="protein sequence ID" value="CAJ1081951.1"/>
    <property type="molecule type" value="Genomic_DNA"/>
</dbReference>
<evidence type="ECO:0000256" key="6">
    <source>
        <dbReference type="ARBA" id="ARBA00023136"/>
    </source>
</evidence>
<evidence type="ECO:0000256" key="7">
    <source>
        <dbReference type="ARBA" id="ARBA00023170"/>
    </source>
</evidence>
<dbReference type="PROSITE" id="PS50262">
    <property type="entry name" value="G_PROTEIN_RECEP_F1_2"/>
    <property type="match status" value="1"/>
</dbReference>
<evidence type="ECO:0000259" key="11">
    <source>
        <dbReference type="PROSITE" id="PS50262"/>
    </source>
</evidence>
<dbReference type="InterPro" id="IPR017452">
    <property type="entry name" value="GPCR_Rhodpsn_7TM"/>
</dbReference>
<keyword evidence="7 9" id="KW-0675">Receptor</keyword>
<keyword evidence="13" id="KW-1185">Reference proteome</keyword>
<dbReference type="PROSITE" id="PS00237">
    <property type="entry name" value="G_PROTEIN_RECEP_F1_1"/>
    <property type="match status" value="1"/>
</dbReference>
<evidence type="ECO:0000256" key="1">
    <source>
        <dbReference type="ARBA" id="ARBA00004651"/>
    </source>
</evidence>
<evidence type="ECO:0000256" key="10">
    <source>
        <dbReference type="SAM" id="Phobius"/>
    </source>
</evidence>
<dbReference type="SUPFAM" id="SSF81321">
    <property type="entry name" value="Family A G protein-coupled receptor-like"/>
    <property type="match status" value="1"/>
</dbReference>
<gene>
    <name evidence="12" type="ORF">XNOV1_A020740</name>
</gene>
<evidence type="ECO:0000256" key="2">
    <source>
        <dbReference type="ARBA" id="ARBA00022475"/>
    </source>
</evidence>
<dbReference type="Proteomes" id="UP001178508">
    <property type="component" value="Chromosome 20"/>
</dbReference>
<evidence type="ECO:0000256" key="5">
    <source>
        <dbReference type="ARBA" id="ARBA00023040"/>
    </source>
</evidence>
<feature type="transmembrane region" description="Helical" evidence="10">
    <location>
        <begin position="211"/>
        <end position="231"/>
    </location>
</feature>
<proteinExistence type="inferred from homology"/>
<evidence type="ECO:0000256" key="8">
    <source>
        <dbReference type="ARBA" id="ARBA00023224"/>
    </source>
</evidence>
<feature type="transmembrane region" description="Helical" evidence="10">
    <location>
        <begin position="46"/>
        <end position="65"/>
    </location>
</feature>
<evidence type="ECO:0000313" key="13">
    <source>
        <dbReference type="Proteomes" id="UP001178508"/>
    </source>
</evidence>
<reference evidence="12" key="1">
    <citation type="submission" date="2023-08" db="EMBL/GenBank/DDBJ databases">
        <authorList>
            <person name="Alioto T."/>
            <person name="Alioto T."/>
            <person name="Gomez Garrido J."/>
        </authorList>
    </citation>
    <scope>NUCLEOTIDE SEQUENCE</scope>
</reference>
<feature type="domain" description="G-protein coupled receptors family 1 profile" evidence="11">
    <location>
        <begin position="57"/>
        <end position="311"/>
    </location>
</feature>
<feature type="transmembrane region" description="Helical" evidence="10">
    <location>
        <begin position="155"/>
        <end position="176"/>
    </location>
</feature>
<evidence type="ECO:0000256" key="3">
    <source>
        <dbReference type="ARBA" id="ARBA00022692"/>
    </source>
</evidence>
<comment type="subcellular location">
    <subcellularLocation>
        <location evidence="1">Cell membrane</location>
        <topology evidence="1">Multi-pass membrane protein</topology>
    </subcellularLocation>
</comment>
<dbReference type="Gene3D" id="1.20.1070.10">
    <property type="entry name" value="Rhodopsin 7-helix transmembrane proteins"/>
    <property type="match status" value="1"/>
</dbReference>
<keyword evidence="8 9" id="KW-0807">Transducer</keyword>
<keyword evidence="4 10" id="KW-1133">Transmembrane helix</keyword>
<dbReference type="GO" id="GO:0060326">
    <property type="term" value="P:cell chemotaxis"/>
    <property type="evidence" value="ECO:0007669"/>
    <property type="project" value="TreeGrafter"/>
</dbReference>
<evidence type="ECO:0000256" key="4">
    <source>
        <dbReference type="ARBA" id="ARBA00022989"/>
    </source>
</evidence>
<feature type="transmembrane region" description="Helical" evidence="10">
    <location>
        <begin position="251"/>
        <end position="269"/>
    </location>
</feature>
<feature type="transmembrane region" description="Helical" evidence="10">
    <location>
        <begin position="289"/>
        <end position="314"/>
    </location>
</feature>
<name>A0AAV1H7P1_XYRNO</name>
<feature type="transmembrane region" description="Helical" evidence="10">
    <location>
        <begin position="117"/>
        <end position="135"/>
    </location>
</feature>
<keyword evidence="5 9" id="KW-0297">G-protein coupled receptor</keyword>
<feature type="transmembrane region" description="Helical" evidence="10">
    <location>
        <begin position="77"/>
        <end position="97"/>
    </location>
</feature>
<dbReference type="InterPro" id="IPR050119">
    <property type="entry name" value="CCR1-9-like"/>
</dbReference>
<dbReference type="Pfam" id="PF00001">
    <property type="entry name" value="7tm_1"/>
    <property type="match status" value="1"/>
</dbReference>
<dbReference type="GO" id="GO:0006955">
    <property type="term" value="P:immune response"/>
    <property type="evidence" value="ECO:0007669"/>
    <property type="project" value="TreeGrafter"/>
</dbReference>
<dbReference type="PRINTS" id="PR00237">
    <property type="entry name" value="GPCRRHODOPSN"/>
</dbReference>
<dbReference type="GO" id="GO:0009897">
    <property type="term" value="C:external side of plasma membrane"/>
    <property type="evidence" value="ECO:0007669"/>
    <property type="project" value="TreeGrafter"/>
</dbReference>
<organism evidence="12 13">
    <name type="scientific">Xyrichtys novacula</name>
    <name type="common">Pearly razorfish</name>
    <name type="synonym">Hemipteronotus novacula</name>
    <dbReference type="NCBI Taxonomy" id="13765"/>
    <lineage>
        <taxon>Eukaryota</taxon>
        <taxon>Metazoa</taxon>
        <taxon>Chordata</taxon>
        <taxon>Craniata</taxon>
        <taxon>Vertebrata</taxon>
        <taxon>Euteleostomi</taxon>
        <taxon>Actinopterygii</taxon>
        <taxon>Neopterygii</taxon>
        <taxon>Teleostei</taxon>
        <taxon>Neoteleostei</taxon>
        <taxon>Acanthomorphata</taxon>
        <taxon>Eupercaria</taxon>
        <taxon>Labriformes</taxon>
        <taxon>Labridae</taxon>
        <taxon>Xyrichtys</taxon>
    </lineage>
</organism>
<dbReference type="GO" id="GO:0007204">
    <property type="term" value="P:positive regulation of cytosolic calcium ion concentration"/>
    <property type="evidence" value="ECO:0007669"/>
    <property type="project" value="TreeGrafter"/>
</dbReference>
<keyword evidence="2" id="KW-1003">Cell membrane</keyword>
<keyword evidence="6 10" id="KW-0472">Membrane</keyword>
<protein>
    <submittedName>
        <fullName evidence="12">C-C chemokine receptor type 3-like</fullName>
    </submittedName>
</protein>
<dbReference type="InterPro" id="IPR000276">
    <property type="entry name" value="GPCR_Rhodpsn"/>
</dbReference>
<sequence length="360" mass="41393">MAQPTTEMPATTTIDYDAFYSNQNITAVAPCDRSTDNYMGAYMSTFYYFIFFVSVLGNLLVLVIIHRFERLTTVTNILLLNLVLSSLIFMFSLPFLAVYQQRSDWIFGEAMCKIVGTIYYLGFYSSVLFLTLLTFDRHLAVVYSLSAPRMRNHRYATVSCAVVWLVSLLVCVKEMLLHATKVSGQDNRTYCQDTGGSLGTDVAERLRESGFHIQLFLFLIFPLIVITYCYVRITITVLASQLVTKFKTVRLIFFIVVLFFVCWTPYNIATLMNDKLHQGKPACSEVKKYAYILHVTRNLTYFYFCISPIFYTFVGKKFQNYVRQMLVKRFPRLRGHISISGQDQCAHSRSMSTKSTQNGL</sequence>
<dbReference type="PANTHER" id="PTHR10489">
    <property type="entry name" value="CELL ADHESION MOLECULE"/>
    <property type="match status" value="1"/>
</dbReference>
<keyword evidence="3 9" id="KW-0812">Transmembrane</keyword>
<dbReference type="PANTHER" id="PTHR10489:SF922">
    <property type="entry name" value="C-C CHEMOKINE RECEPTOR FAMILY-LIKE-RELATED"/>
    <property type="match status" value="1"/>
</dbReference>